<name>A0ABW7CA65_9CYAN</name>
<dbReference type="Proteomes" id="UP001604335">
    <property type="component" value="Unassembled WGS sequence"/>
</dbReference>
<evidence type="ECO:0000313" key="2">
    <source>
        <dbReference type="Proteomes" id="UP001604335"/>
    </source>
</evidence>
<reference evidence="2" key="1">
    <citation type="journal article" date="2024" name="Algal Res.">
        <title>Biochemical, toxicological and genomic investigation of a high-biomass producing Limnothrix strain isolated from Italian shallow drinking water reservoir.</title>
        <authorList>
            <person name="Simonazzi M."/>
            <person name="Shishido T.K."/>
            <person name="Delbaje E."/>
            <person name="Wahlsten M."/>
            <person name="Fewer D.P."/>
            <person name="Sivonen K."/>
            <person name="Pezzolesi L."/>
            <person name="Pistocchi R."/>
        </authorList>
    </citation>
    <scope>NUCLEOTIDE SEQUENCE [LARGE SCALE GENOMIC DNA]</scope>
    <source>
        <strain evidence="2">LRLZ20PSL1</strain>
    </source>
</reference>
<accession>A0ABW7CA65</accession>
<dbReference type="RefSeq" id="WP_393012919.1">
    <property type="nucleotide sequence ID" value="NZ_JAZAQF010000059.1"/>
</dbReference>
<evidence type="ECO:0000313" key="1">
    <source>
        <dbReference type="EMBL" id="MFG3818047.1"/>
    </source>
</evidence>
<organism evidence="1 2">
    <name type="scientific">Limnothrix redekei LRLZ20PSL1</name>
    <dbReference type="NCBI Taxonomy" id="3112953"/>
    <lineage>
        <taxon>Bacteria</taxon>
        <taxon>Bacillati</taxon>
        <taxon>Cyanobacteriota</taxon>
        <taxon>Cyanophyceae</taxon>
        <taxon>Pseudanabaenales</taxon>
        <taxon>Pseudanabaenaceae</taxon>
        <taxon>Limnothrix</taxon>
    </lineage>
</organism>
<comment type="caution">
    <text evidence="1">The sequence shown here is derived from an EMBL/GenBank/DDBJ whole genome shotgun (WGS) entry which is preliminary data.</text>
</comment>
<gene>
    <name evidence="1" type="ORF">VPK24_10410</name>
</gene>
<dbReference type="EMBL" id="JAZAQF010000059">
    <property type="protein sequence ID" value="MFG3818047.1"/>
    <property type="molecule type" value="Genomic_DNA"/>
</dbReference>
<sequence>MQGQLSRLGRVGLHQGSVTTTFQGKSCFLDRVLDEQEFLAARLAGHADRVASHRLSPALLGGSNGLYGAMDC</sequence>
<proteinExistence type="predicted"/>
<protein>
    <submittedName>
        <fullName evidence="1">Uncharacterized protein</fullName>
    </submittedName>
</protein>
<keyword evidence="2" id="KW-1185">Reference proteome</keyword>